<dbReference type="SUPFAM" id="SSF53474">
    <property type="entry name" value="alpha/beta-Hydrolases"/>
    <property type="match status" value="1"/>
</dbReference>
<dbReference type="eggNOG" id="COG0657">
    <property type="taxonomic scope" value="Bacteria"/>
</dbReference>
<dbReference type="PANTHER" id="PTHR48081">
    <property type="entry name" value="AB HYDROLASE SUPERFAMILY PROTEIN C4A8.06C"/>
    <property type="match status" value="1"/>
</dbReference>
<dbReference type="Pfam" id="PF07859">
    <property type="entry name" value="Abhydrolase_3"/>
    <property type="match status" value="1"/>
</dbReference>
<dbReference type="InterPro" id="IPR050300">
    <property type="entry name" value="GDXG_lipolytic_enzyme"/>
</dbReference>
<evidence type="ECO:0000313" key="5">
    <source>
        <dbReference type="EMBL" id="GAC50517.1"/>
    </source>
</evidence>
<dbReference type="RefSeq" id="WP_005178370.1">
    <property type="nucleotide sequence ID" value="NZ_BANR01000025.1"/>
</dbReference>
<keyword evidence="6" id="KW-1185">Reference proteome</keyword>
<feature type="domain" description="Alpha/beta hydrolase fold-3" evidence="4">
    <location>
        <begin position="86"/>
        <end position="284"/>
    </location>
</feature>
<dbReference type="GO" id="GO:0004806">
    <property type="term" value="F:triacylglycerol lipase activity"/>
    <property type="evidence" value="ECO:0007669"/>
    <property type="project" value="TreeGrafter"/>
</dbReference>
<dbReference type="InterPro" id="IPR013094">
    <property type="entry name" value="AB_hydrolase_3"/>
</dbReference>
<dbReference type="InterPro" id="IPR033140">
    <property type="entry name" value="Lipase_GDXG_put_SER_AS"/>
</dbReference>
<accession>L7KRF9</accession>
<evidence type="ECO:0000259" key="4">
    <source>
        <dbReference type="Pfam" id="PF07859"/>
    </source>
</evidence>
<evidence type="ECO:0000313" key="6">
    <source>
        <dbReference type="Proteomes" id="UP000010988"/>
    </source>
</evidence>
<dbReference type="PROSITE" id="PS01174">
    <property type="entry name" value="LIPASE_GDXG_SER"/>
    <property type="match status" value="1"/>
</dbReference>
<dbReference type="Gene3D" id="3.40.50.1820">
    <property type="entry name" value="alpha/beta hydrolase"/>
    <property type="match status" value="1"/>
</dbReference>
<evidence type="ECO:0000256" key="1">
    <source>
        <dbReference type="ARBA" id="ARBA00010515"/>
    </source>
</evidence>
<comment type="similarity">
    <text evidence="1">Belongs to the 'GDXG' lipolytic enzyme family.</text>
</comment>
<dbReference type="AlphaFoldDB" id="L7KRF9"/>
<comment type="caution">
    <text evidence="5">The sequence shown here is derived from an EMBL/GenBank/DDBJ whole genome shotgun (WGS) entry which is preliminary data.</text>
</comment>
<evidence type="ECO:0000256" key="3">
    <source>
        <dbReference type="PROSITE-ProRule" id="PRU10038"/>
    </source>
</evidence>
<sequence length="324" mass="34804">MPIVHHRKASALSYPLWFATRALLKPTLAIWPLNRPGMAGLFLIDRLFATAPEPRRVVRDEMVLAGRPTEVVMPSGPSRRDSDTAILYLHGGAFVVGGLGTHRSIVARLAHSCALPVFSLEYRQLPKAGVGTSVDDALSAYRELLTERGYRRLVVAGDSAGGFLAVKVVELAAAAGLPTPAALIGFSPLLDLDLGTNPDRSSRSDAYLPMSKLARLVPLLNRGPIPLRGVRKAADIDSDAFPPTVMITAENEMLEADVVDLIERLDEAGVDAVAHSYAWQIHAFPVMSARHPETLHAIEATSAFTTQAVRNAKAADSRDVKAVG</sequence>
<reference evidence="5 6" key="1">
    <citation type="submission" date="2012-12" db="EMBL/GenBank/DDBJ databases">
        <title>Whole genome shotgun sequence of Gordonia aichiensis NBRC 108223.</title>
        <authorList>
            <person name="Isaki-Nakamura S."/>
            <person name="Hosoyama A."/>
            <person name="Tsuchikane K."/>
            <person name="Ando Y."/>
            <person name="Baba S."/>
            <person name="Ohji S."/>
            <person name="Hamada M."/>
            <person name="Tamura T."/>
            <person name="Yamazoe A."/>
            <person name="Yamazaki S."/>
            <person name="Fujita N."/>
        </authorList>
    </citation>
    <scope>NUCLEOTIDE SEQUENCE [LARGE SCALE GENOMIC DNA]</scope>
    <source>
        <strain evidence="5 6">NBRC 108223</strain>
    </source>
</reference>
<dbReference type="Proteomes" id="UP000010988">
    <property type="component" value="Unassembled WGS sequence"/>
</dbReference>
<gene>
    <name evidence="5" type="ORF">GOACH_25_00540</name>
</gene>
<dbReference type="InterPro" id="IPR029058">
    <property type="entry name" value="AB_hydrolase_fold"/>
</dbReference>
<proteinExistence type="inferred from homology"/>
<protein>
    <submittedName>
        <fullName evidence="5">Putative esterase</fullName>
    </submittedName>
</protein>
<feature type="active site" evidence="3">
    <location>
        <position position="159"/>
    </location>
</feature>
<name>L7KRF9_9ACTN</name>
<dbReference type="STRING" id="1220583.GOACH_25_00540"/>
<keyword evidence="2" id="KW-0378">Hydrolase</keyword>
<organism evidence="5 6">
    <name type="scientific">Gordonia aichiensis NBRC 108223</name>
    <dbReference type="NCBI Taxonomy" id="1220583"/>
    <lineage>
        <taxon>Bacteria</taxon>
        <taxon>Bacillati</taxon>
        <taxon>Actinomycetota</taxon>
        <taxon>Actinomycetes</taxon>
        <taxon>Mycobacteriales</taxon>
        <taxon>Gordoniaceae</taxon>
        <taxon>Gordonia</taxon>
    </lineage>
</organism>
<dbReference type="PANTHER" id="PTHR48081:SF30">
    <property type="entry name" value="ACETYL-HYDROLASE LIPR-RELATED"/>
    <property type="match status" value="1"/>
</dbReference>
<dbReference type="OrthoDB" id="128186at2"/>
<dbReference type="EMBL" id="BANR01000025">
    <property type="protein sequence ID" value="GAC50517.1"/>
    <property type="molecule type" value="Genomic_DNA"/>
</dbReference>
<evidence type="ECO:0000256" key="2">
    <source>
        <dbReference type="ARBA" id="ARBA00022801"/>
    </source>
</evidence>